<keyword evidence="3" id="KW-1185">Reference proteome</keyword>
<gene>
    <name evidence="2" type="ORF">CLF_110202</name>
</gene>
<reference key="2">
    <citation type="submission" date="2011-10" db="EMBL/GenBank/DDBJ databases">
        <title>The genome and transcriptome sequence of Clonorchis sinensis provide insights into the carcinogenic liver fluke.</title>
        <authorList>
            <person name="Wang X."/>
            <person name="Huang Y."/>
            <person name="Chen W."/>
            <person name="Liu H."/>
            <person name="Guo L."/>
            <person name="Chen Y."/>
            <person name="Luo F."/>
            <person name="Zhou W."/>
            <person name="Sun J."/>
            <person name="Mao Q."/>
            <person name="Liang P."/>
            <person name="Zhou C."/>
            <person name="Tian Y."/>
            <person name="Men J."/>
            <person name="Lv X."/>
            <person name="Huang L."/>
            <person name="Zhou J."/>
            <person name="Hu Y."/>
            <person name="Li R."/>
            <person name="Zhang F."/>
            <person name="Lei H."/>
            <person name="Li X."/>
            <person name="Hu X."/>
            <person name="Liang C."/>
            <person name="Xu J."/>
            <person name="Wu Z."/>
            <person name="Yu X."/>
        </authorList>
    </citation>
    <scope>NUCLEOTIDE SEQUENCE</scope>
    <source>
        <strain>Henan</strain>
    </source>
</reference>
<accession>G7YT96</accession>
<reference evidence="2" key="1">
    <citation type="journal article" date="2011" name="Genome Biol.">
        <title>The draft genome of the carcinogenic human liver fluke Clonorchis sinensis.</title>
        <authorList>
            <person name="Wang X."/>
            <person name="Chen W."/>
            <person name="Huang Y."/>
            <person name="Sun J."/>
            <person name="Men J."/>
            <person name="Liu H."/>
            <person name="Luo F."/>
            <person name="Guo L."/>
            <person name="Lv X."/>
            <person name="Deng C."/>
            <person name="Zhou C."/>
            <person name="Fan Y."/>
            <person name="Li X."/>
            <person name="Huang L."/>
            <person name="Hu Y."/>
            <person name="Liang C."/>
            <person name="Hu X."/>
            <person name="Xu J."/>
            <person name="Yu X."/>
        </authorList>
    </citation>
    <scope>NUCLEOTIDE SEQUENCE [LARGE SCALE GENOMIC DNA]</scope>
    <source>
        <strain evidence="2">Henan</strain>
    </source>
</reference>
<protein>
    <submittedName>
        <fullName evidence="2">Uncharacterized protein</fullName>
    </submittedName>
</protein>
<feature type="compositionally biased region" description="Polar residues" evidence="1">
    <location>
        <begin position="885"/>
        <end position="899"/>
    </location>
</feature>
<dbReference type="Proteomes" id="UP000008909">
    <property type="component" value="Unassembled WGS sequence"/>
</dbReference>
<proteinExistence type="predicted"/>
<feature type="region of interest" description="Disordered" evidence="1">
    <location>
        <begin position="885"/>
        <end position="906"/>
    </location>
</feature>
<evidence type="ECO:0000313" key="2">
    <source>
        <dbReference type="EMBL" id="GAA56176.1"/>
    </source>
</evidence>
<evidence type="ECO:0000313" key="3">
    <source>
        <dbReference type="Proteomes" id="UP000008909"/>
    </source>
</evidence>
<sequence length="1978" mass="221572">MNATSEGAFQQYKKLGDEELKKKNKRQRGGAKIPRIWLSRLEVPLKASAKNLNHPCSNNVVAFCKEVQLEHHKALQELTLHDISLSPDVVVGKSHGFPQDNHTAKNKISTAFSPGQILYDDNKLEENSRRIVGFRNIAQAKLIFGNAFSVLSSGFYWIQGFQVRAYKAQGKQYVAYHILRRSLGAAPNKFGTRFCPLFQIPQVRIAENVGKHRIRVETKAISILSFDSRYADILAAKVTKENCYKNRPFIRENNHTSMNHKVRDTETHYDCLFVCGHLMVFPRCSDNLNRSLAVSPWVKVQHNKARISMNKLKCGCLRITGKNRGVEISIRPKFTESLLHNYRITSLSTQTNGKCKRRSRGIITRTEPEELNHRLDPNLLRLLGHAVEGTTPVASCLDSSVLEMHFKTYSVLKMSWKPLKMSTGNQSEHPTFVATSKATKPTGQTVIPDEGYSKLINDREVLQEPLQEWSSLSVECPRDVKGYNTDRDEDVPIAQRLPEHEHQSGLPDKGTLASARNLTASEPCHILSAQSERHDLTDIQMVPDLLDPKLSTKHSSRAASGKLNGNETNPTKGKIKNVKTPDEMSIDHVERPCNFLDGTKNMKSFNRRDGRNVSLPKELQNQLTKLEDLSNLPVKTYEVEHFDEHKSISKDCDGQTSTKPQMSLPKCDADLEVKDDNNFHVAACELSNYLLAYHTWLVEDDNELAQGSSQHIFYPASEYKDNVEESMALVSERSALEVKSLVNANELNTFSMGNFKIDHSEDCTLLADSEVTFYPGESGLRTLSVDTRLDSVEIEVPGRRNAFNDISMNTQKVDAQNTAQFVPNKLGPEILKQPMHEEVTGVNERLRSVASTGKQDIGVTYKYAQWSPAETPPKSFGDSRLVTTYDLSPENNPQSNAASVTERHKTQISVGKLGSRLLDFNPRRQQDVTRLVSEYDNEQVLPRSEHERIAGKEVGSDNYPMPETKASRAASELYNCVLAKFEVNFFDDIDLLTPQGLELYVGESDYETTSATNVSVHQKTPQAEGAFNGALLKQHGIEDQGDSSCVPYQQVPCGESEEKAVACEEVKYGQDCTERTSAGMENTLYSGGRLLMRADLGDFNNFTVILEKDLNLHTENTESEEILSYGEFSSKGSCGLCHILSDSNEWDYFDEVSFVADLFDPVPPPNPVRYIAINANYSEITEPNINGQAGNVGFYNRLQTDVDLTQPNNYTLAMGNRLNRYPEDNDTKYTVHENKPAVDVSSIENPTQTNTLNLAGRCIESGLSTIEEEVSLVCKDVLESIQTYSGFVSLPINSDGDESTTLYEATFLPGIKAAEVPDPLSQLAEIPVHKNYGLVNHPTFVLPFINSIEDSVVKKAMDNESSQLPDDEEVTLVSISECEDHTLNRVDTENSYSPAEKPDVLVKKREIHISFQPHASEFAFLGTSQSDDALITSRCEPRIDQANNRKIKSQPSSPPSPNDTNFILKPPIIERKHACQLTKCLLNNSRSNSQLSSSFDGRSYPRAFPVEKDNVNNLAFVPVSAAEIAARIDNLFGRFTIEDSKRINTESGSTCDFNGNLRCSTLTSVPSTDSANVSRRTTPPRRLQVKAPELAAILLDKGIAVFDGDTQYIPQIQKPVVYCTLDCGYTFTIQLEKTKMKSLRTRPSDINPKNERSSKLVNQWLEKPLWTDNEMTKCSKPKSLQDNKCCLGTLTPGQLKMVHIGQQKSAEQEDVKYLQNTGTPVAEKLVKYHTTRELPLESIHSQGSRFASPPASSPPTSARARIPMTWSHSKPVPRKRSTILNELSANLFTEDPIGYRSFPRAFKRMSKMDIPSSSTFQSRSNTSQILHIYTPEALFTVGTSSEPEEHHIKMCTKQLYNLQYSNSLADYPLGRMLLTLEAFTNNVLTVCEMLPFKIVNMEESRKPSATAKSHQHCAKTWQSSSSMYSHPMVKHFEEIPEEDSGKFLKNRICQSQVSKQFVRTLRGSGKRLSALEKSTNVI</sequence>
<feature type="compositionally biased region" description="Low complexity" evidence="1">
    <location>
        <begin position="1744"/>
        <end position="1759"/>
    </location>
</feature>
<dbReference type="EMBL" id="DF144177">
    <property type="protein sequence ID" value="GAA56176.1"/>
    <property type="molecule type" value="Genomic_DNA"/>
</dbReference>
<feature type="region of interest" description="Disordered" evidence="1">
    <location>
        <begin position="551"/>
        <end position="582"/>
    </location>
</feature>
<feature type="region of interest" description="Disordered" evidence="1">
    <location>
        <begin position="1440"/>
        <end position="1460"/>
    </location>
</feature>
<name>G7YT96_CLOSI</name>
<organism evidence="2 3">
    <name type="scientific">Clonorchis sinensis</name>
    <name type="common">Chinese liver fluke</name>
    <dbReference type="NCBI Taxonomy" id="79923"/>
    <lineage>
        <taxon>Eukaryota</taxon>
        <taxon>Metazoa</taxon>
        <taxon>Spiralia</taxon>
        <taxon>Lophotrochozoa</taxon>
        <taxon>Platyhelminthes</taxon>
        <taxon>Trematoda</taxon>
        <taxon>Digenea</taxon>
        <taxon>Opisthorchiida</taxon>
        <taxon>Opisthorchiata</taxon>
        <taxon>Opisthorchiidae</taxon>
        <taxon>Clonorchis</taxon>
    </lineage>
</organism>
<evidence type="ECO:0000256" key="1">
    <source>
        <dbReference type="SAM" id="MobiDB-lite"/>
    </source>
</evidence>
<feature type="region of interest" description="Disordered" evidence="1">
    <location>
        <begin position="1739"/>
        <end position="1759"/>
    </location>
</feature>